<dbReference type="EMBL" id="BARS01032759">
    <property type="protein sequence ID" value="GAG18148.1"/>
    <property type="molecule type" value="Genomic_DNA"/>
</dbReference>
<evidence type="ECO:0000256" key="2">
    <source>
        <dbReference type="ARBA" id="ARBA00022833"/>
    </source>
</evidence>
<organism evidence="3">
    <name type="scientific">marine sediment metagenome</name>
    <dbReference type="NCBI Taxonomy" id="412755"/>
    <lineage>
        <taxon>unclassified sequences</taxon>
        <taxon>metagenomes</taxon>
        <taxon>ecological metagenomes</taxon>
    </lineage>
</organism>
<dbReference type="SUPFAM" id="SSF53187">
    <property type="entry name" value="Zn-dependent exopeptidases"/>
    <property type="match status" value="1"/>
</dbReference>
<name>X0W0G7_9ZZZZ</name>
<evidence type="ECO:0000313" key="3">
    <source>
        <dbReference type="EMBL" id="GAG18148.1"/>
    </source>
</evidence>
<accession>X0W0G7</accession>
<proteinExistence type="predicted"/>
<dbReference type="PANTHER" id="PTHR43808:SF25">
    <property type="entry name" value="PEPTIDASE M20 DIMERISATION DOMAIN-CONTAINING PROTEIN"/>
    <property type="match status" value="1"/>
</dbReference>
<evidence type="ECO:0008006" key="4">
    <source>
        <dbReference type="Google" id="ProtNLM"/>
    </source>
</evidence>
<dbReference type="InterPro" id="IPR002933">
    <property type="entry name" value="Peptidase_M20"/>
</dbReference>
<sequence length="192" mass="20624">MNIDPQDIRHAVAARAQDAQKFLCELIATPSLPGAESAVTELARDAFSPLAEVQRLQMSNSLREDKDYSDPVEGIEYEGRCNLRVCLPGSGRGRKLLFNAHLDTVPPSQGQQEPFRPRVENGLVYGRGACDDKGQVASMYLAMAAMKDLSVGLDGDLIVHLVAEEEVGGNGTLAMIRAGEAADGCIVLEPSE</sequence>
<reference evidence="3" key="1">
    <citation type="journal article" date="2014" name="Front. Microbiol.">
        <title>High frequency of phylogenetically diverse reductive dehalogenase-homologous genes in deep subseafloor sedimentary metagenomes.</title>
        <authorList>
            <person name="Kawai M."/>
            <person name="Futagami T."/>
            <person name="Toyoda A."/>
            <person name="Takaki Y."/>
            <person name="Nishi S."/>
            <person name="Hori S."/>
            <person name="Arai W."/>
            <person name="Tsubouchi T."/>
            <person name="Morono Y."/>
            <person name="Uchiyama I."/>
            <person name="Ito T."/>
            <person name="Fujiyama A."/>
            <person name="Inagaki F."/>
            <person name="Takami H."/>
        </authorList>
    </citation>
    <scope>NUCLEOTIDE SEQUENCE</scope>
    <source>
        <strain evidence="3">Expedition CK06-06</strain>
    </source>
</reference>
<dbReference type="GO" id="GO:0016787">
    <property type="term" value="F:hydrolase activity"/>
    <property type="evidence" value="ECO:0007669"/>
    <property type="project" value="UniProtKB-KW"/>
</dbReference>
<keyword evidence="2" id="KW-0862">Zinc</keyword>
<dbReference type="AlphaFoldDB" id="X0W0G7"/>
<dbReference type="Pfam" id="PF01546">
    <property type="entry name" value="Peptidase_M20"/>
    <property type="match status" value="1"/>
</dbReference>
<gene>
    <name evidence="3" type="ORF">S01H1_50816</name>
</gene>
<dbReference type="InterPro" id="IPR001261">
    <property type="entry name" value="ArgE/DapE_CS"/>
</dbReference>
<dbReference type="InterPro" id="IPR050072">
    <property type="entry name" value="Peptidase_M20A"/>
</dbReference>
<feature type="non-terminal residue" evidence="3">
    <location>
        <position position="192"/>
    </location>
</feature>
<evidence type="ECO:0000256" key="1">
    <source>
        <dbReference type="ARBA" id="ARBA00022801"/>
    </source>
</evidence>
<keyword evidence="1" id="KW-0378">Hydrolase</keyword>
<dbReference type="Gene3D" id="3.40.630.10">
    <property type="entry name" value="Zn peptidases"/>
    <property type="match status" value="1"/>
</dbReference>
<comment type="caution">
    <text evidence="3">The sequence shown here is derived from an EMBL/GenBank/DDBJ whole genome shotgun (WGS) entry which is preliminary data.</text>
</comment>
<protein>
    <recommendedName>
        <fullName evidence="4">Peptidase M20 dimerisation domain-containing protein</fullName>
    </recommendedName>
</protein>
<dbReference type="PROSITE" id="PS00758">
    <property type="entry name" value="ARGE_DAPE_CPG2_1"/>
    <property type="match status" value="1"/>
</dbReference>
<dbReference type="PANTHER" id="PTHR43808">
    <property type="entry name" value="ACETYLORNITHINE DEACETYLASE"/>
    <property type="match status" value="1"/>
</dbReference>